<evidence type="ECO:0000256" key="7">
    <source>
        <dbReference type="ARBA" id="ARBA00024739"/>
    </source>
</evidence>
<evidence type="ECO:0000256" key="8">
    <source>
        <dbReference type="ARBA" id="ARBA00030117"/>
    </source>
</evidence>
<comment type="similarity">
    <text evidence="1">Belongs to the FlgM family.</text>
</comment>
<feature type="domain" description="Anti-sigma-28 factor FlgM C-terminal" evidence="10">
    <location>
        <begin position="42"/>
        <end position="91"/>
    </location>
</feature>
<dbReference type="NCBIfam" id="TIGR03824">
    <property type="entry name" value="FlgM_jcvi"/>
    <property type="match status" value="1"/>
</dbReference>
<evidence type="ECO:0000259" key="10">
    <source>
        <dbReference type="Pfam" id="PF04316"/>
    </source>
</evidence>
<dbReference type="KEGG" id="adin:H7849_09695"/>
<dbReference type="InterPro" id="IPR031316">
    <property type="entry name" value="FlgM_C"/>
</dbReference>
<dbReference type="InterPro" id="IPR007412">
    <property type="entry name" value="FlgM"/>
</dbReference>
<evidence type="ECO:0000256" key="5">
    <source>
        <dbReference type="ARBA" id="ARBA00023015"/>
    </source>
</evidence>
<dbReference type="Pfam" id="PF04316">
    <property type="entry name" value="FlgM"/>
    <property type="match status" value="1"/>
</dbReference>
<sequence length="97" mass="9977">MNINDGLHGLPEALGVSKASPVSATQTQQQASLSAPASGIQDRTEVSTAASLAHQAMSIPDVRMDKVAAIQQALASGSYQVNPGYVADKLIGQMKGE</sequence>
<accession>A0A7G8BNM2</accession>
<keyword evidence="11" id="KW-0969">Cilium</keyword>
<name>A0A7G8BNM2_9BACT</name>
<organism evidence="11 12">
    <name type="scientific">Alloacidobacterium dinghuense</name>
    <dbReference type="NCBI Taxonomy" id="2763107"/>
    <lineage>
        <taxon>Bacteria</taxon>
        <taxon>Pseudomonadati</taxon>
        <taxon>Acidobacteriota</taxon>
        <taxon>Terriglobia</taxon>
        <taxon>Terriglobales</taxon>
        <taxon>Acidobacteriaceae</taxon>
        <taxon>Alloacidobacterium</taxon>
    </lineage>
</organism>
<evidence type="ECO:0000313" key="11">
    <source>
        <dbReference type="EMBL" id="QNI34142.1"/>
    </source>
</evidence>
<dbReference type="GO" id="GO:0045892">
    <property type="term" value="P:negative regulation of DNA-templated transcription"/>
    <property type="evidence" value="ECO:0007669"/>
    <property type="project" value="InterPro"/>
</dbReference>
<evidence type="ECO:0000256" key="2">
    <source>
        <dbReference type="ARBA" id="ARBA00017823"/>
    </source>
</evidence>
<keyword evidence="6" id="KW-0804">Transcription</keyword>
<feature type="compositionally biased region" description="Low complexity" evidence="9">
    <location>
        <begin position="19"/>
        <end position="38"/>
    </location>
</feature>
<gene>
    <name evidence="11" type="primary">flgM</name>
    <name evidence="11" type="ORF">H7849_09695</name>
</gene>
<evidence type="ECO:0000256" key="3">
    <source>
        <dbReference type="ARBA" id="ARBA00022491"/>
    </source>
</evidence>
<dbReference type="EMBL" id="CP060394">
    <property type="protein sequence ID" value="QNI34142.1"/>
    <property type="molecule type" value="Genomic_DNA"/>
</dbReference>
<reference evidence="11 12" key="1">
    <citation type="submission" date="2020-08" db="EMBL/GenBank/DDBJ databases">
        <title>Edaphobacter telluris sp. nov. and Acidobacterium dinghuensis sp. nov., two acidobacteria isolated from forest soil.</title>
        <authorList>
            <person name="Fu J."/>
            <person name="Qiu L."/>
        </authorList>
    </citation>
    <scope>NUCLEOTIDE SEQUENCE [LARGE SCALE GENOMIC DNA]</scope>
    <source>
        <strain evidence="11">4Y35</strain>
    </source>
</reference>
<evidence type="ECO:0000256" key="6">
    <source>
        <dbReference type="ARBA" id="ARBA00023163"/>
    </source>
</evidence>
<evidence type="ECO:0000256" key="1">
    <source>
        <dbReference type="ARBA" id="ARBA00005322"/>
    </source>
</evidence>
<dbReference type="AlphaFoldDB" id="A0A7G8BNM2"/>
<protein>
    <recommendedName>
        <fullName evidence="2">Negative regulator of flagellin synthesis</fullName>
    </recommendedName>
    <alternativeName>
        <fullName evidence="8">Anti-sigma-28 factor</fullName>
    </alternativeName>
</protein>
<evidence type="ECO:0000256" key="4">
    <source>
        <dbReference type="ARBA" id="ARBA00022795"/>
    </source>
</evidence>
<keyword evidence="11" id="KW-0282">Flagellum</keyword>
<dbReference type="RefSeq" id="WP_186746058.1">
    <property type="nucleotide sequence ID" value="NZ_CP060394.1"/>
</dbReference>
<proteinExistence type="inferred from homology"/>
<dbReference type="SUPFAM" id="SSF101498">
    <property type="entry name" value="Anti-sigma factor FlgM"/>
    <property type="match status" value="1"/>
</dbReference>
<keyword evidence="4" id="KW-1005">Bacterial flagellum biogenesis</keyword>
<dbReference type="GO" id="GO:0044781">
    <property type="term" value="P:bacterial-type flagellum organization"/>
    <property type="evidence" value="ECO:0007669"/>
    <property type="project" value="UniProtKB-KW"/>
</dbReference>
<feature type="region of interest" description="Disordered" evidence="9">
    <location>
        <begin position="1"/>
        <end position="42"/>
    </location>
</feature>
<comment type="function">
    <text evidence="7">Responsible for the coupling of flagellin expression to flagellar assembly by preventing expression of the flagellin genes when a component of the middle class of proteins is defective. It negatively regulates flagellar genes by inhibiting the activity of FliA by directly binding to FliA.</text>
</comment>
<evidence type="ECO:0000256" key="9">
    <source>
        <dbReference type="SAM" id="MobiDB-lite"/>
    </source>
</evidence>
<keyword evidence="3" id="KW-0678">Repressor</keyword>
<keyword evidence="11" id="KW-0966">Cell projection</keyword>
<evidence type="ECO:0000313" key="12">
    <source>
        <dbReference type="Proteomes" id="UP000515312"/>
    </source>
</evidence>
<dbReference type="InterPro" id="IPR035890">
    <property type="entry name" value="Anti-sigma-28_factor_FlgM_sf"/>
</dbReference>
<dbReference type="Proteomes" id="UP000515312">
    <property type="component" value="Chromosome"/>
</dbReference>
<keyword evidence="5" id="KW-0805">Transcription regulation</keyword>
<keyword evidence="12" id="KW-1185">Reference proteome</keyword>